<evidence type="ECO:0000259" key="2">
    <source>
        <dbReference type="Pfam" id="PF24486"/>
    </source>
</evidence>
<dbReference type="Pfam" id="PF24490">
    <property type="entry name" value="DUF7585"/>
    <property type="match status" value="1"/>
</dbReference>
<proteinExistence type="predicted"/>
<dbReference type="Pfam" id="PF24486">
    <property type="entry name" value="DUF7583"/>
    <property type="match status" value="1"/>
</dbReference>
<evidence type="ECO:0000256" key="1">
    <source>
        <dbReference type="SAM" id="Phobius"/>
    </source>
</evidence>
<accession>A0A0K0E6T8</accession>
<evidence type="ECO:0000313" key="4">
    <source>
        <dbReference type="WBParaSite" id="SSTP_0000521400.1"/>
    </source>
</evidence>
<dbReference type="WBParaSite" id="SSTP_0000521400.1">
    <property type="protein sequence ID" value="SSTP_0000521400.1"/>
    <property type="gene ID" value="SSTP_0000521400"/>
</dbReference>
<sequence length="212" mass="24117">MVIVKCPDRQYRHIKATDHFSLYGSQRERNLFHHTDDEVFAWTPFEKPDGDNRLEVKDDGAIKNSLKRVKDFVFMVDAKEDKVTLDCSYITPNGNVALVKTFLKGKKVFIGLNDKGEEIYAVKSNDDKSNDQEKNKELEVQNKSLLSKLKSKIGPIGAYAVIIIIALVAFTIILVVGILLYNKFLKEWVVKKGLFKKNKDKPKVAGKKKSVN</sequence>
<feature type="domain" description="DUF7585" evidence="3">
    <location>
        <begin position="1"/>
        <end position="45"/>
    </location>
</feature>
<dbReference type="STRING" id="6248.A0A0K0E6T8"/>
<protein>
    <submittedName>
        <fullName evidence="4">Uncharacterized protein</fullName>
    </submittedName>
</protein>
<reference evidence="4" key="1">
    <citation type="submission" date="2015-08" db="UniProtKB">
        <authorList>
            <consortium name="WormBaseParasite"/>
        </authorList>
    </citation>
    <scope>IDENTIFICATION</scope>
</reference>
<dbReference type="InterPro" id="IPR056005">
    <property type="entry name" value="DUF7583"/>
</dbReference>
<name>A0A0K0E6T8_STRER</name>
<evidence type="ECO:0000259" key="3">
    <source>
        <dbReference type="Pfam" id="PF24490"/>
    </source>
</evidence>
<organism evidence="4">
    <name type="scientific">Strongyloides stercoralis</name>
    <name type="common">Threadworm</name>
    <dbReference type="NCBI Taxonomy" id="6248"/>
    <lineage>
        <taxon>Eukaryota</taxon>
        <taxon>Metazoa</taxon>
        <taxon>Ecdysozoa</taxon>
        <taxon>Nematoda</taxon>
        <taxon>Chromadorea</taxon>
        <taxon>Rhabditida</taxon>
        <taxon>Tylenchina</taxon>
        <taxon>Panagrolaimomorpha</taxon>
        <taxon>Strongyloidoidea</taxon>
        <taxon>Strongyloididae</taxon>
        <taxon>Strongyloides</taxon>
    </lineage>
</organism>
<dbReference type="AlphaFoldDB" id="A0A0K0E6T8"/>
<keyword evidence="1" id="KW-0472">Membrane</keyword>
<dbReference type="InterPro" id="IPR056007">
    <property type="entry name" value="DUF7585"/>
</dbReference>
<keyword evidence="1" id="KW-1133">Transmembrane helix</keyword>
<feature type="transmembrane region" description="Helical" evidence="1">
    <location>
        <begin position="156"/>
        <end position="181"/>
    </location>
</feature>
<keyword evidence="1" id="KW-0812">Transmembrane</keyword>
<feature type="domain" description="DUF7583" evidence="2">
    <location>
        <begin position="56"/>
        <end position="103"/>
    </location>
</feature>